<dbReference type="OrthoDB" id="4728029at2759"/>
<dbReference type="STRING" id="155417.A0A4Q4TKD2"/>
<proteinExistence type="predicted"/>
<protein>
    <submittedName>
        <fullName evidence="1">Uncharacterized protein</fullName>
    </submittedName>
</protein>
<dbReference type="AlphaFoldDB" id="A0A4Q4TKD2"/>
<comment type="caution">
    <text evidence="1">The sequence shown here is derived from an EMBL/GenBank/DDBJ whole genome shotgun (WGS) entry which is preliminary data.</text>
</comment>
<organism evidence="1 2">
    <name type="scientific">Monosporascus ibericus</name>
    <dbReference type="NCBI Taxonomy" id="155417"/>
    <lineage>
        <taxon>Eukaryota</taxon>
        <taxon>Fungi</taxon>
        <taxon>Dikarya</taxon>
        <taxon>Ascomycota</taxon>
        <taxon>Pezizomycotina</taxon>
        <taxon>Sordariomycetes</taxon>
        <taxon>Xylariomycetidae</taxon>
        <taxon>Xylariales</taxon>
        <taxon>Xylariales incertae sedis</taxon>
        <taxon>Monosporascus</taxon>
    </lineage>
</organism>
<reference evidence="1 2" key="1">
    <citation type="submission" date="2018-06" db="EMBL/GenBank/DDBJ databases">
        <title>Complete Genomes of Monosporascus.</title>
        <authorList>
            <person name="Robinson A.J."/>
            <person name="Natvig D.O."/>
        </authorList>
    </citation>
    <scope>NUCLEOTIDE SEQUENCE [LARGE SCALE GENOMIC DNA]</scope>
    <source>
        <strain evidence="1 2">CBS 110550</strain>
    </source>
</reference>
<keyword evidence="2" id="KW-1185">Reference proteome</keyword>
<evidence type="ECO:0000313" key="2">
    <source>
        <dbReference type="Proteomes" id="UP000293360"/>
    </source>
</evidence>
<gene>
    <name evidence="1" type="ORF">DL764_003616</name>
</gene>
<name>A0A4Q4TKD2_9PEZI</name>
<evidence type="ECO:0000313" key="1">
    <source>
        <dbReference type="EMBL" id="RYP05723.1"/>
    </source>
</evidence>
<accession>A0A4Q4TKD2</accession>
<sequence>MDEATSLFLEALGPLEDLSLTCFCGNVSFNAILDRHGRSIRKPRLKPAREYDMTTTHFVPSHGRIEEVAQGCPNLARVELLVPRTQGDKQEVALYRALEVGGTVWLGPKANVVTEDIRDALINASIDSYLAISIFRIIAADNPNLERLKLKVYEAGDFGSGYFKGCMMDIMQWIGRSRVCTRSREKVVAEELGKSKRLWIGEYLESNMENDEYEKAWRSRWPDKTGNWKADWSSFPLPESSN</sequence>
<dbReference type="EMBL" id="QJNU01000160">
    <property type="protein sequence ID" value="RYP05723.1"/>
    <property type="molecule type" value="Genomic_DNA"/>
</dbReference>
<dbReference type="Proteomes" id="UP000293360">
    <property type="component" value="Unassembled WGS sequence"/>
</dbReference>